<dbReference type="GO" id="GO:0004719">
    <property type="term" value="F:protein-L-isoaspartate (D-aspartate) O-methyltransferase activity"/>
    <property type="evidence" value="ECO:0007669"/>
    <property type="project" value="UniProtKB-UniRule"/>
</dbReference>
<evidence type="ECO:0000256" key="2">
    <source>
        <dbReference type="ARBA" id="ARBA00005369"/>
    </source>
</evidence>
<comment type="similarity">
    <text evidence="2 7">Belongs to the methyltransferase superfamily. L-isoaspartyl/D-aspartyl protein methyltransferase family.</text>
</comment>
<organism evidence="8 9">
    <name type="scientific">Hyphomicrobium album</name>
    <dbReference type="NCBI Taxonomy" id="2665159"/>
    <lineage>
        <taxon>Bacteria</taxon>
        <taxon>Pseudomonadati</taxon>
        <taxon>Pseudomonadota</taxon>
        <taxon>Alphaproteobacteria</taxon>
        <taxon>Hyphomicrobiales</taxon>
        <taxon>Hyphomicrobiaceae</taxon>
        <taxon>Hyphomicrobium</taxon>
    </lineage>
</organism>
<dbReference type="Proteomes" id="UP000440694">
    <property type="component" value="Unassembled WGS sequence"/>
</dbReference>
<sequence length="263" mass="28783">MNRRLHASLAQISAGPGRRRLRRSLLPPLLLALSLIGPPGMTSAHDFRADERQRMIDEIVHIARSAGEVGRPVLDDRVIAAMAKVPRHEFVPPEHRHAAYRNRPLPIGEGQTISQPYIVALMTDLLRLEGGEKVLEIGTGCGYQAAVLAEIAGDVHTIEIVDRLADQAARTLKRLKYRNVQTRTGDGYGGWPEAAPFDAIIVTAAPDHVPPALIAQLKPGGRLVIPVGTLFQELMVVQKKADGTTINEQIVPVRFVPLTRETD</sequence>
<dbReference type="RefSeq" id="WP_154740021.1">
    <property type="nucleotide sequence ID" value="NZ_WMBQ01000002.1"/>
</dbReference>
<evidence type="ECO:0000256" key="1">
    <source>
        <dbReference type="ARBA" id="ARBA00004496"/>
    </source>
</evidence>
<dbReference type="Pfam" id="PF01135">
    <property type="entry name" value="PCMT"/>
    <property type="match status" value="1"/>
</dbReference>
<accession>A0A6I3KM19</accession>
<comment type="subcellular location">
    <subcellularLocation>
        <location evidence="1 7">Cytoplasm</location>
    </subcellularLocation>
</comment>
<gene>
    <name evidence="7" type="primary">pcm</name>
    <name evidence="8" type="ORF">GIW81_14160</name>
</gene>
<keyword evidence="9" id="KW-1185">Reference proteome</keyword>
<evidence type="ECO:0000256" key="5">
    <source>
        <dbReference type="ARBA" id="ARBA00022679"/>
    </source>
</evidence>
<protein>
    <recommendedName>
        <fullName evidence="7">Protein-L-isoaspartate O-methyltransferase</fullName>
        <ecNumber evidence="7">2.1.1.77</ecNumber>
    </recommendedName>
    <alternativeName>
        <fullName evidence="7">L-isoaspartyl protein carboxyl methyltransferase</fullName>
    </alternativeName>
    <alternativeName>
        <fullName evidence="7">Protein L-isoaspartyl methyltransferase</fullName>
    </alternativeName>
    <alternativeName>
        <fullName evidence="7">Protein-beta-aspartate methyltransferase</fullName>
        <shortName evidence="7">PIMT</shortName>
    </alternativeName>
</protein>
<evidence type="ECO:0000313" key="9">
    <source>
        <dbReference type="Proteomes" id="UP000440694"/>
    </source>
</evidence>
<keyword evidence="3 7" id="KW-0963">Cytoplasm</keyword>
<dbReference type="EC" id="2.1.1.77" evidence="7"/>
<evidence type="ECO:0000256" key="3">
    <source>
        <dbReference type="ARBA" id="ARBA00022490"/>
    </source>
</evidence>
<dbReference type="FunFam" id="3.40.50.150:FF:000010">
    <property type="entry name" value="Protein-L-isoaspartate O-methyltransferase"/>
    <property type="match status" value="1"/>
</dbReference>
<dbReference type="AlphaFoldDB" id="A0A6I3KM19"/>
<dbReference type="SUPFAM" id="SSF53335">
    <property type="entry name" value="S-adenosyl-L-methionine-dependent methyltransferases"/>
    <property type="match status" value="1"/>
</dbReference>
<dbReference type="PROSITE" id="PS01279">
    <property type="entry name" value="PCMT"/>
    <property type="match status" value="1"/>
</dbReference>
<comment type="function">
    <text evidence="7">Catalyzes the methyl esterification of L-isoaspartyl residues in peptides and proteins that result from spontaneous decomposition of normal L-aspartyl and L-asparaginyl residues. It plays a role in the repair and/or degradation of damaged proteins.</text>
</comment>
<dbReference type="GO" id="GO:0030091">
    <property type="term" value="P:protein repair"/>
    <property type="evidence" value="ECO:0007669"/>
    <property type="project" value="UniProtKB-UniRule"/>
</dbReference>
<keyword evidence="5 7" id="KW-0808">Transferase</keyword>
<dbReference type="PANTHER" id="PTHR11579:SF0">
    <property type="entry name" value="PROTEIN-L-ISOASPARTATE(D-ASPARTATE) O-METHYLTRANSFERASE"/>
    <property type="match status" value="1"/>
</dbReference>
<evidence type="ECO:0000313" key="8">
    <source>
        <dbReference type="EMBL" id="MTD95479.1"/>
    </source>
</evidence>
<evidence type="ECO:0000256" key="6">
    <source>
        <dbReference type="ARBA" id="ARBA00022691"/>
    </source>
</evidence>
<feature type="active site" evidence="7">
    <location>
        <position position="114"/>
    </location>
</feature>
<dbReference type="Gene3D" id="3.40.50.150">
    <property type="entry name" value="Vaccinia Virus protein VP39"/>
    <property type="match status" value="1"/>
</dbReference>
<dbReference type="NCBIfam" id="NF001453">
    <property type="entry name" value="PRK00312.1"/>
    <property type="match status" value="1"/>
</dbReference>
<keyword evidence="4 7" id="KW-0489">Methyltransferase</keyword>
<dbReference type="InterPro" id="IPR000682">
    <property type="entry name" value="PCMT"/>
</dbReference>
<dbReference type="HAMAP" id="MF_00090">
    <property type="entry name" value="PIMT"/>
    <property type="match status" value="1"/>
</dbReference>
<dbReference type="PANTHER" id="PTHR11579">
    <property type="entry name" value="PROTEIN-L-ISOASPARTATE O-METHYLTRANSFERASE"/>
    <property type="match status" value="1"/>
</dbReference>
<dbReference type="EMBL" id="WMBQ01000002">
    <property type="protein sequence ID" value="MTD95479.1"/>
    <property type="molecule type" value="Genomic_DNA"/>
</dbReference>
<dbReference type="InterPro" id="IPR029063">
    <property type="entry name" value="SAM-dependent_MTases_sf"/>
</dbReference>
<dbReference type="GO" id="GO:0005737">
    <property type="term" value="C:cytoplasm"/>
    <property type="evidence" value="ECO:0007669"/>
    <property type="project" value="UniProtKB-SubCell"/>
</dbReference>
<reference evidence="8 9" key="1">
    <citation type="submission" date="2019-11" db="EMBL/GenBank/DDBJ databases">
        <title>Identification of a novel strain.</title>
        <authorList>
            <person name="Xu Q."/>
            <person name="Wang G."/>
        </authorList>
    </citation>
    <scope>NUCLEOTIDE SEQUENCE [LARGE SCALE GENOMIC DNA]</scope>
    <source>
        <strain evidence="9">xq</strain>
    </source>
</reference>
<name>A0A6I3KM19_9HYPH</name>
<dbReference type="NCBIfam" id="TIGR00080">
    <property type="entry name" value="pimt"/>
    <property type="match status" value="1"/>
</dbReference>
<proteinExistence type="inferred from homology"/>
<evidence type="ECO:0000256" key="4">
    <source>
        <dbReference type="ARBA" id="ARBA00022603"/>
    </source>
</evidence>
<dbReference type="CDD" id="cd02440">
    <property type="entry name" value="AdoMet_MTases"/>
    <property type="match status" value="1"/>
</dbReference>
<comment type="caution">
    <text evidence="8">The sequence shown here is derived from an EMBL/GenBank/DDBJ whole genome shotgun (WGS) entry which is preliminary data.</text>
</comment>
<keyword evidence="6 7" id="KW-0949">S-adenosyl-L-methionine</keyword>
<comment type="catalytic activity">
    <reaction evidence="7">
        <text>[protein]-L-isoaspartate + S-adenosyl-L-methionine = [protein]-L-isoaspartate alpha-methyl ester + S-adenosyl-L-homocysteine</text>
        <dbReference type="Rhea" id="RHEA:12705"/>
        <dbReference type="Rhea" id="RHEA-COMP:12143"/>
        <dbReference type="Rhea" id="RHEA-COMP:12144"/>
        <dbReference type="ChEBI" id="CHEBI:57856"/>
        <dbReference type="ChEBI" id="CHEBI:59789"/>
        <dbReference type="ChEBI" id="CHEBI:90596"/>
        <dbReference type="ChEBI" id="CHEBI:90598"/>
        <dbReference type="EC" id="2.1.1.77"/>
    </reaction>
</comment>
<dbReference type="GO" id="GO:0032259">
    <property type="term" value="P:methylation"/>
    <property type="evidence" value="ECO:0007669"/>
    <property type="project" value="UniProtKB-KW"/>
</dbReference>
<evidence type="ECO:0000256" key="7">
    <source>
        <dbReference type="HAMAP-Rule" id="MF_00090"/>
    </source>
</evidence>